<dbReference type="STRING" id="1777140.AWB79_04480"/>
<keyword evidence="4" id="KW-1185">Reference proteome</keyword>
<reference evidence="3" key="1">
    <citation type="submission" date="2016-01" db="EMBL/GenBank/DDBJ databases">
        <authorList>
            <person name="Peeters C."/>
        </authorList>
    </citation>
    <scope>NUCLEOTIDE SEQUENCE</scope>
    <source>
        <strain evidence="3">LMG 29322</strain>
    </source>
</reference>
<dbReference type="PANTHER" id="PTHR24321:SF8">
    <property type="entry name" value="ESTRADIOL 17-BETA-DEHYDROGENASE 8-RELATED"/>
    <property type="match status" value="1"/>
</dbReference>
<evidence type="ECO:0000256" key="2">
    <source>
        <dbReference type="ARBA" id="ARBA00023002"/>
    </source>
</evidence>
<dbReference type="AlphaFoldDB" id="A0A158C054"/>
<dbReference type="CDD" id="cd05233">
    <property type="entry name" value="SDR_c"/>
    <property type="match status" value="1"/>
</dbReference>
<dbReference type="GO" id="GO:0016491">
    <property type="term" value="F:oxidoreductase activity"/>
    <property type="evidence" value="ECO:0007669"/>
    <property type="project" value="UniProtKB-KW"/>
</dbReference>
<evidence type="ECO:0000256" key="1">
    <source>
        <dbReference type="ARBA" id="ARBA00006484"/>
    </source>
</evidence>
<dbReference type="SUPFAM" id="SSF51735">
    <property type="entry name" value="NAD(P)-binding Rossmann-fold domains"/>
    <property type="match status" value="1"/>
</dbReference>
<comment type="caution">
    <text evidence="3">The sequence shown here is derived from an EMBL/GenBank/DDBJ whole genome shotgun (WGS) entry which is preliminary data.</text>
</comment>
<dbReference type="RefSeq" id="WP_061169608.1">
    <property type="nucleotide sequence ID" value="NZ_FCOA02000016.1"/>
</dbReference>
<dbReference type="Pfam" id="PF13561">
    <property type="entry name" value="adh_short_C2"/>
    <property type="match status" value="1"/>
</dbReference>
<comment type="similarity">
    <text evidence="1">Belongs to the short-chain dehydrogenases/reductases (SDR) family.</text>
</comment>
<dbReference type="EMBL" id="FCOA02000016">
    <property type="protein sequence ID" value="SAK75610.1"/>
    <property type="molecule type" value="Genomic_DNA"/>
</dbReference>
<name>A0A158C054_9BURK</name>
<dbReference type="PRINTS" id="PR00081">
    <property type="entry name" value="GDHRDH"/>
</dbReference>
<evidence type="ECO:0000313" key="3">
    <source>
        <dbReference type="EMBL" id="SAK75610.1"/>
    </source>
</evidence>
<sequence>MGKNQEVIVVTGGASGIGEACARRFAHAGYRVVLADVNSDGGNRVASELRDAGHDAQFHHVDLASEESVARFASQVIEESGAPVGLINAGGILQNAVRVLDMDLAEFDRLFQINVRGTLIASRAFGAAMCEAGHGSVINLCSMTTFRSSAQVAYTVGKSGLKALTETMAAEWGPRGVRVNAVAPGYTLTQAMQARIDSGQRDPALVIERSALRRFVKPSEVADAVFFLCSSEAAAITGVTLPIDCGWLASTAYLAFASQPD</sequence>
<dbReference type="InterPro" id="IPR036291">
    <property type="entry name" value="NAD(P)-bd_dom_sf"/>
</dbReference>
<dbReference type="Gene3D" id="3.40.50.720">
    <property type="entry name" value="NAD(P)-binding Rossmann-like Domain"/>
    <property type="match status" value="1"/>
</dbReference>
<keyword evidence="2" id="KW-0560">Oxidoreductase</keyword>
<dbReference type="FunFam" id="3.40.50.720:FF:000084">
    <property type="entry name" value="Short-chain dehydrogenase reductase"/>
    <property type="match status" value="1"/>
</dbReference>
<proteinExistence type="inferred from homology"/>
<dbReference type="OrthoDB" id="8687320at2"/>
<organism evidence="3 4">
    <name type="scientific">Caballeronia hypogeia</name>
    <dbReference type="NCBI Taxonomy" id="1777140"/>
    <lineage>
        <taxon>Bacteria</taxon>
        <taxon>Pseudomonadati</taxon>
        <taxon>Pseudomonadota</taxon>
        <taxon>Betaproteobacteria</taxon>
        <taxon>Burkholderiales</taxon>
        <taxon>Burkholderiaceae</taxon>
        <taxon>Caballeronia</taxon>
    </lineage>
</organism>
<gene>
    <name evidence="3" type="ORF">AWB79_04480</name>
</gene>
<dbReference type="PANTHER" id="PTHR24321">
    <property type="entry name" value="DEHYDROGENASES, SHORT CHAIN"/>
    <property type="match status" value="1"/>
</dbReference>
<dbReference type="InterPro" id="IPR002347">
    <property type="entry name" value="SDR_fam"/>
</dbReference>
<evidence type="ECO:0000313" key="4">
    <source>
        <dbReference type="Proteomes" id="UP000054851"/>
    </source>
</evidence>
<accession>A0A158C054</accession>
<protein>
    <submittedName>
        <fullName evidence="3">3-oxoacyl-[acyl-carrier-protein] reductase</fullName>
    </submittedName>
</protein>
<dbReference type="Proteomes" id="UP000054851">
    <property type="component" value="Unassembled WGS sequence"/>
</dbReference>